<gene>
    <name evidence="2" type="ORF">AB8S08_01800</name>
</gene>
<proteinExistence type="predicted"/>
<feature type="region of interest" description="Disordered" evidence="1">
    <location>
        <begin position="108"/>
        <end position="153"/>
    </location>
</feature>
<feature type="compositionally biased region" description="Low complexity" evidence="1">
    <location>
        <begin position="129"/>
        <end position="152"/>
    </location>
</feature>
<dbReference type="EMBL" id="CP165718">
    <property type="protein sequence ID" value="XDV09957.1"/>
    <property type="molecule type" value="Genomic_DNA"/>
</dbReference>
<dbReference type="AlphaFoldDB" id="A0AB39X9G9"/>
<evidence type="ECO:0000313" key="2">
    <source>
        <dbReference type="EMBL" id="XDV09957.1"/>
    </source>
</evidence>
<protein>
    <submittedName>
        <fullName evidence="2">DciA family protein</fullName>
    </submittedName>
</protein>
<dbReference type="RefSeq" id="WP_369743230.1">
    <property type="nucleotide sequence ID" value="NZ_CP165718.1"/>
</dbReference>
<sequence>MARTRPRNLQQLIDGKQLRRFTDFTEQYQLWQQLLNDCLISLQLAPLSAYCKVLSVRANTLVIEAASGTIASRLKLQQGRIITHFAANSTTAINQLEVQVRPVSQTPAMRQADNHNPTPAAPVPPQPTTAPAGSGSAPSKSSAASQLRQQAQLCPEPLRSQLLALADKYEADAANES</sequence>
<accession>A0AB39X9G9</accession>
<organism evidence="2">
    <name type="scientific">Pseudidiomarina sp. PP-1MA</name>
    <dbReference type="NCBI Taxonomy" id="3237706"/>
    <lineage>
        <taxon>Bacteria</taxon>
        <taxon>Pseudomonadati</taxon>
        <taxon>Pseudomonadota</taxon>
        <taxon>Gammaproteobacteria</taxon>
        <taxon>Alteromonadales</taxon>
        <taxon>Idiomarinaceae</taxon>
        <taxon>Pseudidiomarina</taxon>
    </lineage>
</organism>
<reference evidence="2" key="1">
    <citation type="submission" date="2024-07" db="EMBL/GenBank/DDBJ databases">
        <title>Whole genome sequence of bacterial strains from algal surface.</title>
        <authorList>
            <person name="Kumar P."/>
        </authorList>
    </citation>
    <scope>NUCLEOTIDE SEQUENCE</scope>
    <source>
        <strain evidence="2">PP-1MA</strain>
    </source>
</reference>
<evidence type="ECO:0000256" key="1">
    <source>
        <dbReference type="SAM" id="MobiDB-lite"/>
    </source>
</evidence>
<dbReference type="Pfam" id="PF05258">
    <property type="entry name" value="DciA"/>
    <property type="match status" value="1"/>
</dbReference>
<feature type="compositionally biased region" description="Pro residues" evidence="1">
    <location>
        <begin position="119"/>
        <end position="128"/>
    </location>
</feature>
<dbReference type="InterPro" id="IPR007922">
    <property type="entry name" value="DciA-like"/>
</dbReference>
<name>A0AB39X9G9_9GAMM</name>